<dbReference type="PANTHER" id="PTHR10099">
    <property type="entry name" value="PHOSPHORIBOSYLFORMYLGLYCINAMIDINE SYNTHASE"/>
    <property type="match status" value="1"/>
</dbReference>
<dbReference type="Proteomes" id="UP000467840">
    <property type="component" value="Chromosome 10"/>
</dbReference>
<evidence type="ECO:0000256" key="3">
    <source>
        <dbReference type="ARBA" id="ARBA00022755"/>
    </source>
</evidence>
<dbReference type="EMBL" id="JAAGAX010000003">
    <property type="protein sequence ID" value="KAF2318841.1"/>
    <property type="molecule type" value="Genomic_DNA"/>
</dbReference>
<evidence type="ECO:0008006" key="9">
    <source>
        <dbReference type="Google" id="ProtNLM"/>
    </source>
</evidence>
<dbReference type="SUPFAM" id="SSF82697">
    <property type="entry name" value="PurS-like"/>
    <property type="match status" value="1"/>
</dbReference>
<keyword evidence="8" id="KW-1185">Reference proteome</keyword>
<evidence type="ECO:0000256" key="2">
    <source>
        <dbReference type="ARBA" id="ARBA00022741"/>
    </source>
</evidence>
<evidence type="ECO:0000256" key="4">
    <source>
        <dbReference type="ARBA" id="ARBA00022840"/>
    </source>
</evidence>
<dbReference type="Gene3D" id="3.30.1330.10">
    <property type="entry name" value="PurM-like, N-terminal domain"/>
    <property type="match status" value="1"/>
</dbReference>
<evidence type="ECO:0000259" key="5">
    <source>
        <dbReference type="Pfam" id="PF18072"/>
    </source>
</evidence>
<dbReference type="Pfam" id="PF18076">
    <property type="entry name" value="FGAR-AT_N"/>
    <property type="match status" value="1"/>
</dbReference>
<keyword evidence="4" id="KW-0067">ATP-binding</keyword>
<dbReference type="AlphaFoldDB" id="A0A6A6MYF7"/>
<evidence type="ECO:0000256" key="1">
    <source>
        <dbReference type="ARBA" id="ARBA00022598"/>
    </source>
</evidence>
<dbReference type="Gene3D" id="1.10.8.750">
    <property type="entry name" value="Phosphoribosylformylglycinamidine synthase, linker domain"/>
    <property type="match status" value="1"/>
</dbReference>
<dbReference type="InterPro" id="IPR040707">
    <property type="entry name" value="FGAR-AT_N"/>
</dbReference>
<dbReference type="GO" id="GO:0004642">
    <property type="term" value="F:phosphoribosylformylglycinamidine synthase activity"/>
    <property type="evidence" value="ECO:0007669"/>
    <property type="project" value="TreeGrafter"/>
</dbReference>
<dbReference type="SUPFAM" id="SSF109736">
    <property type="entry name" value="FGAM synthase PurL, linker domain"/>
    <property type="match status" value="1"/>
</dbReference>
<keyword evidence="2" id="KW-0547">Nucleotide-binding</keyword>
<protein>
    <recommendedName>
        <fullName evidence="9">Phosphoribosylformylglycinamidine synthase linker domain-containing protein</fullName>
    </recommendedName>
</protein>
<sequence>MNSRWRKPQTVHVMAGAREITTASQFLQGTSRQTLFLLRDLPINRRKQLLCGTLRNRKPPLVGSNKSSNEIVGLQTEQCFNIGLQSEISDEKLGVLRWLLQETYEPENLGTESFLEKKRKEGLNTVVVEVGPRLSFTTAWSANAVSICCACGLTEVTRMERSRRYLLYSKGVLQEDQLNEFAALVHDRMTECVYTQRLTSFETNVVPEEVRYVPVIEKGRKALEEINQEMGLAFDEQDLQYYTRLFKDDIKRNPTTVELFDIAQSNSEHSRHWFFTGKIVIDGQPMDRTLMQIVKSTLQANPNNSVIGFKDNSSAIKGFPVKQLRPVQPGLTCPLNATTRDLDILFTAETHNFPCAVAPYPGAETGAGGRIRDTHATGRGSFVIAATAGYCVGNLNIEGFCSMGGSFFLISIKLGISFADSY</sequence>
<proteinExistence type="predicted"/>
<evidence type="ECO:0000313" key="7">
    <source>
        <dbReference type="EMBL" id="KAF2318841.1"/>
    </source>
</evidence>
<name>A0A6A6MYF7_HEVBR</name>
<keyword evidence="1" id="KW-0436">Ligase</keyword>
<dbReference type="PANTHER" id="PTHR10099:SF1">
    <property type="entry name" value="PHOSPHORIBOSYLFORMYLGLYCINAMIDINE SYNTHASE"/>
    <property type="match status" value="1"/>
</dbReference>
<dbReference type="InterPro" id="IPR036604">
    <property type="entry name" value="PurS-like_sf"/>
</dbReference>
<dbReference type="Pfam" id="PF18072">
    <property type="entry name" value="FGAR-AT_linker"/>
    <property type="match status" value="1"/>
</dbReference>
<dbReference type="FunFam" id="1.10.8.750:FF:000001">
    <property type="entry name" value="Putative phosphoribosylformylglycinamidine synthase"/>
    <property type="match status" value="1"/>
</dbReference>
<gene>
    <name evidence="7" type="ORF">GH714_011087</name>
</gene>
<accession>A0A6A6MYF7</accession>
<feature type="domain" description="Phosphoribosylformylglycinamidine synthase N-terminal" evidence="6">
    <location>
        <begin position="79"/>
        <end position="197"/>
    </location>
</feature>
<dbReference type="InterPro" id="IPR036921">
    <property type="entry name" value="PurM-like_N_sf"/>
</dbReference>
<dbReference type="GO" id="GO:0006164">
    <property type="term" value="P:purine nucleotide biosynthetic process"/>
    <property type="evidence" value="ECO:0007669"/>
    <property type="project" value="UniProtKB-KW"/>
</dbReference>
<dbReference type="GO" id="GO:0005524">
    <property type="term" value="F:ATP binding"/>
    <property type="evidence" value="ECO:0007669"/>
    <property type="project" value="UniProtKB-KW"/>
</dbReference>
<reference evidence="7 8" key="1">
    <citation type="journal article" date="2020" name="Mol. Plant">
        <title>The Chromosome-Based Rubber Tree Genome Provides New Insights into Spurge Genome Evolution and Rubber Biosynthesis.</title>
        <authorList>
            <person name="Liu J."/>
            <person name="Shi C."/>
            <person name="Shi C.C."/>
            <person name="Li W."/>
            <person name="Zhang Q.J."/>
            <person name="Zhang Y."/>
            <person name="Li K."/>
            <person name="Lu H.F."/>
            <person name="Shi C."/>
            <person name="Zhu S.T."/>
            <person name="Xiao Z.Y."/>
            <person name="Nan H."/>
            <person name="Yue Y."/>
            <person name="Zhu X.G."/>
            <person name="Wu Y."/>
            <person name="Hong X.N."/>
            <person name="Fan G.Y."/>
            <person name="Tong Y."/>
            <person name="Zhang D."/>
            <person name="Mao C.L."/>
            <person name="Liu Y.L."/>
            <person name="Hao S.J."/>
            <person name="Liu W.Q."/>
            <person name="Lv M.Q."/>
            <person name="Zhang H.B."/>
            <person name="Liu Y."/>
            <person name="Hu-Tang G.R."/>
            <person name="Wang J.P."/>
            <person name="Wang J.H."/>
            <person name="Sun Y.H."/>
            <person name="Ni S.B."/>
            <person name="Chen W.B."/>
            <person name="Zhang X.C."/>
            <person name="Jiao Y.N."/>
            <person name="Eichler E.E."/>
            <person name="Li G.H."/>
            <person name="Liu X."/>
            <person name="Gao L.Z."/>
        </authorList>
    </citation>
    <scope>NUCLEOTIDE SEQUENCE [LARGE SCALE GENOMIC DNA]</scope>
    <source>
        <strain evidence="8">cv. GT1</strain>
        <tissue evidence="7">Leaf</tissue>
    </source>
</reference>
<comment type="caution">
    <text evidence="7">The sequence shown here is derived from an EMBL/GenBank/DDBJ whole genome shotgun (WGS) entry which is preliminary data.</text>
</comment>
<evidence type="ECO:0000313" key="8">
    <source>
        <dbReference type="Proteomes" id="UP000467840"/>
    </source>
</evidence>
<evidence type="ECO:0000259" key="6">
    <source>
        <dbReference type="Pfam" id="PF18076"/>
    </source>
</evidence>
<dbReference type="GO" id="GO:0005737">
    <property type="term" value="C:cytoplasm"/>
    <property type="evidence" value="ECO:0007669"/>
    <property type="project" value="TreeGrafter"/>
</dbReference>
<feature type="domain" description="Phosphoribosylformylglycinamidine synthase linker" evidence="5">
    <location>
        <begin position="223"/>
        <end position="272"/>
    </location>
</feature>
<dbReference type="SUPFAM" id="SSF55326">
    <property type="entry name" value="PurM N-terminal domain-like"/>
    <property type="match status" value="1"/>
</dbReference>
<organism evidence="7 8">
    <name type="scientific">Hevea brasiliensis</name>
    <name type="common">Para rubber tree</name>
    <name type="synonym">Siphonia brasiliensis</name>
    <dbReference type="NCBI Taxonomy" id="3981"/>
    <lineage>
        <taxon>Eukaryota</taxon>
        <taxon>Viridiplantae</taxon>
        <taxon>Streptophyta</taxon>
        <taxon>Embryophyta</taxon>
        <taxon>Tracheophyta</taxon>
        <taxon>Spermatophyta</taxon>
        <taxon>Magnoliopsida</taxon>
        <taxon>eudicotyledons</taxon>
        <taxon>Gunneridae</taxon>
        <taxon>Pentapetalae</taxon>
        <taxon>rosids</taxon>
        <taxon>fabids</taxon>
        <taxon>Malpighiales</taxon>
        <taxon>Euphorbiaceae</taxon>
        <taxon>Crotonoideae</taxon>
        <taxon>Micrandreae</taxon>
        <taxon>Hevea</taxon>
    </lineage>
</organism>
<dbReference type="InterPro" id="IPR041609">
    <property type="entry name" value="PurL_linker"/>
</dbReference>
<keyword evidence="3" id="KW-0658">Purine biosynthesis</keyword>